<dbReference type="EMBL" id="JACHLY010000001">
    <property type="protein sequence ID" value="MBB5997434.1"/>
    <property type="molecule type" value="Genomic_DNA"/>
</dbReference>
<dbReference type="RefSeq" id="WP_184633708.1">
    <property type="nucleotide sequence ID" value="NZ_BAABKT010000004.1"/>
</dbReference>
<feature type="transmembrane region" description="Helical" evidence="1">
    <location>
        <begin position="175"/>
        <end position="195"/>
    </location>
</feature>
<keyword evidence="1" id="KW-0812">Transmembrane</keyword>
<evidence type="ECO:0000256" key="1">
    <source>
        <dbReference type="SAM" id="Phobius"/>
    </source>
</evidence>
<sequence length="217" mass="23463">MEEPTPHPLHRRLVRMQLGFQSRPLRTALVAGVLSGVLFGAATGLLEGTGQMTPSVEGGAELAWSAWAVGTVGGVCFGVLMTVFYWRSARRLDAAPLPPETDPDALIAARRRLRQGRRSHAPEVDGLVVHLAAQMSAAKRWSDPRWLAWFCGVTFTLGLGSNIAAILLAPQDVQWVHVVGAILFGSHLCALPWAVRSARRARSLAESIGGSERTDER</sequence>
<name>A0A841E4Q7_9ACTN</name>
<gene>
    <name evidence="2" type="ORF">HNR25_001185</name>
</gene>
<accession>A0A841E4Q7</accession>
<keyword evidence="1" id="KW-1133">Transmembrane helix</keyword>
<organism evidence="2 3">
    <name type="scientific">Streptomonospora salina</name>
    <dbReference type="NCBI Taxonomy" id="104205"/>
    <lineage>
        <taxon>Bacteria</taxon>
        <taxon>Bacillati</taxon>
        <taxon>Actinomycetota</taxon>
        <taxon>Actinomycetes</taxon>
        <taxon>Streptosporangiales</taxon>
        <taxon>Nocardiopsidaceae</taxon>
        <taxon>Streptomonospora</taxon>
    </lineage>
</organism>
<keyword evidence="1" id="KW-0472">Membrane</keyword>
<dbReference type="AlphaFoldDB" id="A0A841E4Q7"/>
<feature type="transmembrane region" description="Helical" evidence="1">
    <location>
        <begin position="25"/>
        <end position="46"/>
    </location>
</feature>
<feature type="transmembrane region" description="Helical" evidence="1">
    <location>
        <begin position="66"/>
        <end position="86"/>
    </location>
</feature>
<dbReference type="Proteomes" id="UP000578077">
    <property type="component" value="Unassembled WGS sequence"/>
</dbReference>
<feature type="transmembrane region" description="Helical" evidence="1">
    <location>
        <begin position="146"/>
        <end position="169"/>
    </location>
</feature>
<reference evidence="2 3" key="1">
    <citation type="submission" date="2020-08" db="EMBL/GenBank/DDBJ databases">
        <title>Sequencing the genomes of 1000 actinobacteria strains.</title>
        <authorList>
            <person name="Klenk H.-P."/>
        </authorList>
    </citation>
    <scope>NUCLEOTIDE SEQUENCE [LARGE SCALE GENOMIC DNA]</scope>
    <source>
        <strain evidence="2 3">DSM 44593</strain>
    </source>
</reference>
<keyword evidence="3" id="KW-1185">Reference proteome</keyword>
<comment type="caution">
    <text evidence="2">The sequence shown here is derived from an EMBL/GenBank/DDBJ whole genome shotgun (WGS) entry which is preliminary data.</text>
</comment>
<evidence type="ECO:0000313" key="3">
    <source>
        <dbReference type="Proteomes" id="UP000578077"/>
    </source>
</evidence>
<proteinExistence type="predicted"/>
<evidence type="ECO:0000313" key="2">
    <source>
        <dbReference type="EMBL" id="MBB5997434.1"/>
    </source>
</evidence>
<protein>
    <submittedName>
        <fullName evidence="2">Uncharacterized protein</fullName>
    </submittedName>
</protein>